<evidence type="ECO:0000259" key="7">
    <source>
        <dbReference type="PROSITE" id="PS50010"/>
    </source>
</evidence>
<feature type="region of interest" description="Disordered" evidence="4">
    <location>
        <begin position="748"/>
        <end position="822"/>
    </location>
</feature>
<dbReference type="InterPro" id="IPR036028">
    <property type="entry name" value="SH3-like_dom_sf"/>
</dbReference>
<dbReference type="GO" id="GO:0005829">
    <property type="term" value="C:cytosol"/>
    <property type="evidence" value="ECO:0000318"/>
    <property type="project" value="GO_Central"/>
</dbReference>
<feature type="region of interest" description="Disordered" evidence="4">
    <location>
        <begin position="308"/>
        <end position="327"/>
    </location>
</feature>
<dbReference type="EnsemblMetazoa" id="XM_030981924">
    <property type="protein sequence ID" value="XP_030837784"/>
    <property type="gene ID" value="LOC579951"/>
</dbReference>
<dbReference type="InParanoid" id="A0A7M7HME2"/>
<evidence type="ECO:0000313" key="8">
    <source>
        <dbReference type="EnsemblMetazoa" id="XP_011671598"/>
    </source>
</evidence>
<dbReference type="Pfam" id="PF22697">
    <property type="entry name" value="SOS1_NGEF_PH"/>
    <property type="match status" value="1"/>
</dbReference>
<evidence type="ECO:0000256" key="2">
    <source>
        <dbReference type="ARBA" id="ARBA00022658"/>
    </source>
</evidence>
<feature type="compositionally biased region" description="Polar residues" evidence="4">
    <location>
        <begin position="543"/>
        <end position="557"/>
    </location>
</feature>
<dbReference type="GeneID" id="579951"/>
<dbReference type="InterPro" id="IPR011993">
    <property type="entry name" value="PH-like_dom_sf"/>
</dbReference>
<evidence type="ECO:0000256" key="3">
    <source>
        <dbReference type="PROSITE-ProRule" id="PRU00192"/>
    </source>
</evidence>
<dbReference type="PROSITE" id="PS50002">
    <property type="entry name" value="SH3"/>
    <property type="match status" value="1"/>
</dbReference>
<feature type="compositionally biased region" description="Low complexity" evidence="4">
    <location>
        <begin position="347"/>
        <end position="360"/>
    </location>
</feature>
<dbReference type="Proteomes" id="UP000007110">
    <property type="component" value="Unassembled WGS sequence"/>
</dbReference>
<dbReference type="RefSeq" id="XP_030837784.1">
    <property type="nucleotide sequence ID" value="XM_030981924.1"/>
</dbReference>
<dbReference type="SUPFAM" id="SSF48065">
    <property type="entry name" value="DBL homology domain (DH-domain)"/>
    <property type="match status" value="1"/>
</dbReference>
<dbReference type="PANTHER" id="PTHR45834">
    <property type="entry name" value="RHO GUANINE NUCLEOTIDE EXCHANGE FACTOR 9-RELATED"/>
    <property type="match status" value="1"/>
</dbReference>
<keyword evidence="1 3" id="KW-0728">SH3 domain</keyword>
<feature type="compositionally biased region" description="Basic and acidic residues" evidence="4">
    <location>
        <begin position="131"/>
        <end position="140"/>
    </location>
</feature>
<feature type="region of interest" description="Disordered" evidence="4">
    <location>
        <begin position="93"/>
        <end position="116"/>
    </location>
</feature>
<evidence type="ECO:0000256" key="1">
    <source>
        <dbReference type="ARBA" id="ARBA00022443"/>
    </source>
</evidence>
<dbReference type="GO" id="GO:0005085">
    <property type="term" value="F:guanyl-nucleotide exchange factor activity"/>
    <property type="evidence" value="ECO:0000318"/>
    <property type="project" value="GO_Central"/>
</dbReference>
<sequence length="1436" mass="161716">MYSTLKTCGIKICGCYTEGSIKATSGLCSEEPQLDPDEDHHLRSLDTKHPQLLTGEFLVKKNIRSKPPFKRRVSPPTSYFNPWVLQPQQLRQKLESLQDEQGGSDHRRNGTAKPMKPELIVVDIFDDSKEVSCGDQDCKMPQDSIMEEPINESVTNLDATEDVSRDPEGDTTLGQSGNSPPRFVRSVSNGPSRNREVFVDSQSGSSGRTEKHARTTNNNRRSLSPQAREYVSRLDPSGRRHSGSQAASGENEDHQMNGYRQRKKSLALAMNEGRLEMKEVCMRPLDVDLDFHLIAQLNQLNRELMDLSKSGSSTSPSSPGVGANHSFSLLENNGEILVDGEDKHNLSSSPQSPISLQVPQTRHSQGNDVYSPISSKRGKSPVEAKQKKSSHETPRRRQSDESVSPVVSSKKSSPEQKTIVENSKESKSVSPREVISRIKLRFSNSKLTRGSPQRSSAGKIEIQILRPNLDNPENEPGTAFKRSASLRHDSESRKTWPNLEASTCTEGYEESHKSPSPVYRRCESDGPVERQRKKPLLPDSNPMLEQNHNAPGSSTDSGLGKDQRHSKSSADSLLEDFHVSSQVSSSCNSNPPSRPLSSDIGDLSWEKGRELLPPRFRGIPGYLSSSTPHSPNLLTPTTGSREDLLDGQFSRPESQEDLLGSRGNGMRASGSSQGSSISHAAMQSGIKPPKPRHKPLRRSKTDLGDPSIIKAALTLAKMQGDEAPKVVEGTSKPLAVVRKRPTSALGIMGILNSSSGRESPIRQLTQSDGKPSPRLQRSQRQPAPDPLSLVVDGDAEQNDKTMNDLPLTPLTPKPRSRSLGSLGTFEIPDMTLMKRAHSLPAGLGDDELMMSDPDLSKINARMSETFEQFCAATLAEALFDHVTMDGHELTFQAGDMIEITDMTDAYWWWGCIDKQEGWLPAPFVRLKVSQGETVEECMSRLQDNTSLHQQGLSPSHQPLIRKVSLSFLSNDQVRANVIREIITTERDYVKNLADIYEGYIEQARSRPDMFNQTLMSKLFCNIEEIYCFQQRFLADLETCIDKEMPNLSAIGDCFLKYKSTFDIYGEYCNNYPHAMNEFQTLMRDNKYVQFFEACRLLQSMIKIQLDGFLLTPVQKICKYPLQLNELLKYTRPQHPDYQPLKSALEAMREVAQSINERKRRIEHIENIALWQKTIGDWEGDDVLDRSSMLIYSNEVNRVSLAGRHRTSPRQLFLFDHQLIICRKLWIDEWIDKTRKGEMSGKEYLTASVYMWRDILRRDLYVYKDRIDLDDCQIEDLPDGKENEWNVTLRYAWKIQNFEDQSKVYLFMCRSRKEKKRWLRHFAKERKIVHEGLTRVSQGTLHKNRPKRRIKSSSFMAAKEAALKTTSSRDKPSKPSDRGVTVRRALSMPHRKVRDPSAKEPALQLPGAPSPEVELDASTGTPKKKGLSLFGVQFGKK</sequence>
<dbReference type="InterPro" id="IPR001331">
    <property type="entry name" value="GDS_CDC24_CS"/>
</dbReference>
<dbReference type="InterPro" id="IPR001452">
    <property type="entry name" value="SH3_domain"/>
</dbReference>
<feature type="compositionally biased region" description="Low complexity" evidence="4">
    <location>
        <begin position="669"/>
        <end position="678"/>
    </location>
</feature>
<feature type="domain" description="PH" evidence="6">
    <location>
        <begin position="1188"/>
        <end position="1326"/>
    </location>
</feature>
<feature type="compositionally biased region" description="Polar residues" evidence="4">
    <location>
        <begin position="751"/>
        <end position="781"/>
    </location>
</feature>
<feature type="domain" description="SH3" evidence="5">
    <location>
        <begin position="870"/>
        <end position="929"/>
    </location>
</feature>
<dbReference type="PROSITE" id="PS50010">
    <property type="entry name" value="DH_2"/>
    <property type="match status" value="1"/>
</dbReference>
<dbReference type="CDD" id="cd11828">
    <property type="entry name" value="SH3_ARHGEF9_like"/>
    <property type="match status" value="1"/>
</dbReference>
<protein>
    <recommendedName>
        <fullName evidence="10">Rho guanine nucleotide exchange factor 4</fullName>
    </recommendedName>
</protein>
<dbReference type="OMA" id="GNDWRNG"/>
<dbReference type="InterPro" id="IPR001849">
    <property type="entry name" value="PH_domain"/>
</dbReference>
<evidence type="ECO:0000259" key="6">
    <source>
        <dbReference type="PROSITE" id="PS50003"/>
    </source>
</evidence>
<dbReference type="InterPro" id="IPR035899">
    <property type="entry name" value="DBL_dom_sf"/>
</dbReference>
<name>A0A7M7HME2_STRPU</name>
<reference evidence="9" key="1">
    <citation type="submission" date="2015-02" db="EMBL/GenBank/DDBJ databases">
        <title>Genome sequencing for Strongylocentrotus purpuratus.</title>
        <authorList>
            <person name="Murali S."/>
            <person name="Liu Y."/>
            <person name="Vee V."/>
            <person name="English A."/>
            <person name="Wang M."/>
            <person name="Skinner E."/>
            <person name="Han Y."/>
            <person name="Muzny D.M."/>
            <person name="Worley K.C."/>
            <person name="Gibbs R.A."/>
        </authorList>
    </citation>
    <scope>NUCLEOTIDE SEQUENCE</scope>
</reference>
<feature type="domain" description="DH" evidence="7">
    <location>
        <begin position="973"/>
        <end position="1157"/>
    </location>
</feature>
<evidence type="ECO:0000313" key="9">
    <source>
        <dbReference type="Proteomes" id="UP000007110"/>
    </source>
</evidence>
<dbReference type="Gene3D" id="2.30.29.30">
    <property type="entry name" value="Pleckstrin-homology domain (PH domain)/Phosphotyrosine-binding domain (PTB)"/>
    <property type="match status" value="1"/>
</dbReference>
<dbReference type="PROSITE" id="PS50003">
    <property type="entry name" value="PH_DOMAIN"/>
    <property type="match status" value="1"/>
</dbReference>
<dbReference type="InterPro" id="IPR053086">
    <property type="entry name" value="RhoGEF_domain"/>
</dbReference>
<feature type="region of interest" description="Disordered" evidence="4">
    <location>
        <begin position="1336"/>
        <end position="1436"/>
    </location>
</feature>
<dbReference type="PANTHER" id="PTHR45834:SF3">
    <property type="entry name" value="RHO GUANINE NUCLEOTIDE EXCHANGE FACTOR 3, ISOFORM L"/>
    <property type="match status" value="1"/>
</dbReference>
<feature type="region of interest" description="Disordered" evidence="4">
    <location>
        <begin position="614"/>
        <end position="705"/>
    </location>
</feature>
<feature type="compositionally biased region" description="Low complexity" evidence="4">
    <location>
        <begin position="308"/>
        <end position="320"/>
    </location>
</feature>
<dbReference type="KEGG" id="spu:579951"/>
<dbReference type="PROSITE" id="PS00741">
    <property type="entry name" value="DH_1"/>
    <property type="match status" value="1"/>
</dbReference>
<feature type="region of interest" description="Disordered" evidence="4">
    <location>
        <begin position="340"/>
        <end position="432"/>
    </location>
</feature>
<feature type="compositionally biased region" description="Basic residues" evidence="4">
    <location>
        <begin position="1341"/>
        <end position="1350"/>
    </location>
</feature>
<organism evidence="8 9">
    <name type="scientific">Strongylocentrotus purpuratus</name>
    <name type="common">Purple sea urchin</name>
    <dbReference type="NCBI Taxonomy" id="7668"/>
    <lineage>
        <taxon>Eukaryota</taxon>
        <taxon>Metazoa</taxon>
        <taxon>Echinodermata</taxon>
        <taxon>Eleutherozoa</taxon>
        <taxon>Echinozoa</taxon>
        <taxon>Echinoidea</taxon>
        <taxon>Euechinoidea</taxon>
        <taxon>Echinacea</taxon>
        <taxon>Camarodonta</taxon>
        <taxon>Echinidea</taxon>
        <taxon>Strongylocentrotidae</taxon>
        <taxon>Strongylocentrotus</taxon>
    </lineage>
</organism>
<evidence type="ECO:0000256" key="4">
    <source>
        <dbReference type="SAM" id="MobiDB-lite"/>
    </source>
</evidence>
<feature type="compositionally biased region" description="Basic and acidic residues" evidence="4">
    <location>
        <begin position="520"/>
        <end position="530"/>
    </location>
</feature>
<feature type="compositionally biased region" description="Basic residues" evidence="4">
    <location>
        <begin position="689"/>
        <end position="698"/>
    </location>
</feature>
<feature type="compositionally biased region" description="Low complexity" evidence="4">
    <location>
        <begin position="580"/>
        <end position="598"/>
    </location>
</feature>
<dbReference type="InterPro" id="IPR055251">
    <property type="entry name" value="SOS1_NGEF_PH"/>
</dbReference>
<feature type="compositionally biased region" description="Polar residues" evidence="4">
    <location>
        <begin position="215"/>
        <end position="225"/>
    </location>
</feature>
<feature type="compositionally biased region" description="Basic and acidic residues" evidence="4">
    <location>
        <begin position="380"/>
        <end position="400"/>
    </location>
</feature>
<dbReference type="GO" id="GO:0035556">
    <property type="term" value="P:intracellular signal transduction"/>
    <property type="evidence" value="ECO:0007669"/>
    <property type="project" value="InterPro"/>
</dbReference>
<dbReference type="SMART" id="SM00325">
    <property type="entry name" value="RhoGEF"/>
    <property type="match status" value="1"/>
</dbReference>
<dbReference type="OrthoDB" id="660555at2759"/>
<dbReference type="CDD" id="cd00160">
    <property type="entry name" value="RhoGEF"/>
    <property type="match status" value="1"/>
</dbReference>
<dbReference type="InterPro" id="IPR000219">
    <property type="entry name" value="DH_dom"/>
</dbReference>
<dbReference type="Pfam" id="PF00621">
    <property type="entry name" value="RhoGEF"/>
    <property type="match status" value="1"/>
</dbReference>
<dbReference type="SUPFAM" id="SSF50729">
    <property type="entry name" value="PH domain-like"/>
    <property type="match status" value="1"/>
</dbReference>
<feature type="region of interest" description="Disordered" evidence="4">
    <location>
        <begin position="131"/>
        <end position="257"/>
    </location>
</feature>
<keyword evidence="2" id="KW-0344">Guanine-nucleotide releasing factor</keyword>
<dbReference type="SMART" id="SM00326">
    <property type="entry name" value="SH3"/>
    <property type="match status" value="1"/>
</dbReference>
<feature type="compositionally biased region" description="Polar residues" evidence="4">
    <location>
        <begin position="623"/>
        <end position="639"/>
    </location>
</feature>
<dbReference type="Pfam" id="PF00018">
    <property type="entry name" value="SH3_1"/>
    <property type="match status" value="1"/>
</dbReference>
<dbReference type="Gene3D" id="1.20.900.10">
    <property type="entry name" value="Dbl homology (DH) domain"/>
    <property type="match status" value="1"/>
</dbReference>
<dbReference type="SMART" id="SM00233">
    <property type="entry name" value="PH"/>
    <property type="match status" value="1"/>
</dbReference>
<dbReference type="CDD" id="cd01224">
    <property type="entry name" value="PH_Collybistin_ASEF"/>
    <property type="match status" value="1"/>
</dbReference>
<feature type="compositionally biased region" description="Basic and acidic residues" evidence="4">
    <location>
        <begin position="1366"/>
        <end position="1376"/>
    </location>
</feature>
<feature type="compositionally biased region" description="Low complexity" evidence="4">
    <location>
        <begin position="402"/>
        <end position="411"/>
    </location>
</feature>
<accession>A0A7M7HME2</accession>
<dbReference type="EnsemblMetazoa" id="XM_011673296">
    <property type="protein sequence ID" value="XP_011671598"/>
    <property type="gene ID" value="LOC579951"/>
</dbReference>
<feature type="region of interest" description="Disordered" evidence="4">
    <location>
        <begin position="466"/>
        <end position="602"/>
    </location>
</feature>
<feature type="compositionally biased region" description="Polar residues" evidence="4">
    <location>
        <begin position="361"/>
        <end position="374"/>
    </location>
</feature>
<evidence type="ECO:0008006" key="10">
    <source>
        <dbReference type="Google" id="ProtNLM"/>
    </source>
</evidence>
<reference evidence="8" key="2">
    <citation type="submission" date="2021-01" db="UniProtKB">
        <authorList>
            <consortium name="EnsemblMetazoa"/>
        </authorList>
    </citation>
    <scope>IDENTIFICATION</scope>
</reference>
<keyword evidence="9" id="KW-1185">Reference proteome</keyword>
<dbReference type="RefSeq" id="XP_011671598.2">
    <property type="nucleotide sequence ID" value="XM_011673296.2"/>
</dbReference>
<dbReference type="SUPFAM" id="SSF50044">
    <property type="entry name" value="SH3-domain"/>
    <property type="match status" value="1"/>
</dbReference>
<evidence type="ECO:0000259" key="5">
    <source>
        <dbReference type="PROSITE" id="PS50002"/>
    </source>
</evidence>
<proteinExistence type="predicted"/>
<dbReference type="Gene3D" id="2.30.30.40">
    <property type="entry name" value="SH3 Domains"/>
    <property type="match status" value="1"/>
</dbReference>